<evidence type="ECO:0000313" key="2">
    <source>
        <dbReference type="EnsemblPlants" id="OB01G41260.1"/>
    </source>
</evidence>
<organism evidence="2">
    <name type="scientific">Oryza brachyantha</name>
    <name type="common">malo sina</name>
    <dbReference type="NCBI Taxonomy" id="4533"/>
    <lineage>
        <taxon>Eukaryota</taxon>
        <taxon>Viridiplantae</taxon>
        <taxon>Streptophyta</taxon>
        <taxon>Embryophyta</taxon>
        <taxon>Tracheophyta</taxon>
        <taxon>Spermatophyta</taxon>
        <taxon>Magnoliopsida</taxon>
        <taxon>Liliopsida</taxon>
        <taxon>Poales</taxon>
        <taxon>Poaceae</taxon>
        <taxon>BOP clade</taxon>
        <taxon>Oryzoideae</taxon>
        <taxon>Oryzeae</taxon>
        <taxon>Oryzinae</taxon>
        <taxon>Oryza</taxon>
    </lineage>
</organism>
<sequence length="64" mass="6537">QTSPPESFGAHVHGGAHLASNRSPHHHLNSRLDCPCPSSLTPSSSAPSSILGLQPSKRAAGSSE</sequence>
<evidence type="ECO:0000256" key="1">
    <source>
        <dbReference type="SAM" id="MobiDB-lite"/>
    </source>
</evidence>
<protein>
    <submittedName>
        <fullName evidence="2">Uncharacterized protein</fullName>
    </submittedName>
</protein>
<feature type="region of interest" description="Disordered" evidence="1">
    <location>
        <begin position="1"/>
        <end position="64"/>
    </location>
</feature>
<dbReference type="Gramene" id="OB01G41260.1">
    <property type="protein sequence ID" value="OB01G41260.1"/>
    <property type="gene ID" value="OB01G41260"/>
</dbReference>
<dbReference type="AlphaFoldDB" id="J3L4H0"/>
<dbReference type="Proteomes" id="UP000006038">
    <property type="component" value="Chromosome 1"/>
</dbReference>
<dbReference type="HOGENOM" id="CLU_2874513_0_0_1"/>
<evidence type="ECO:0000313" key="3">
    <source>
        <dbReference type="Proteomes" id="UP000006038"/>
    </source>
</evidence>
<keyword evidence="3" id="KW-1185">Reference proteome</keyword>
<reference evidence="2" key="1">
    <citation type="journal article" date="2013" name="Nat. Commun.">
        <title>Whole-genome sequencing of Oryza brachyantha reveals mechanisms underlying Oryza genome evolution.</title>
        <authorList>
            <person name="Chen J."/>
            <person name="Huang Q."/>
            <person name="Gao D."/>
            <person name="Wang J."/>
            <person name="Lang Y."/>
            <person name="Liu T."/>
            <person name="Li B."/>
            <person name="Bai Z."/>
            <person name="Luis Goicoechea J."/>
            <person name="Liang C."/>
            <person name="Chen C."/>
            <person name="Zhang W."/>
            <person name="Sun S."/>
            <person name="Liao Y."/>
            <person name="Zhang X."/>
            <person name="Yang L."/>
            <person name="Song C."/>
            <person name="Wang M."/>
            <person name="Shi J."/>
            <person name="Liu G."/>
            <person name="Liu J."/>
            <person name="Zhou H."/>
            <person name="Zhou W."/>
            <person name="Yu Q."/>
            <person name="An N."/>
            <person name="Chen Y."/>
            <person name="Cai Q."/>
            <person name="Wang B."/>
            <person name="Liu B."/>
            <person name="Min J."/>
            <person name="Huang Y."/>
            <person name="Wu H."/>
            <person name="Li Z."/>
            <person name="Zhang Y."/>
            <person name="Yin Y."/>
            <person name="Song W."/>
            <person name="Jiang J."/>
            <person name="Jackson S.A."/>
            <person name="Wing R.A."/>
            <person name="Wang J."/>
            <person name="Chen M."/>
        </authorList>
    </citation>
    <scope>NUCLEOTIDE SEQUENCE [LARGE SCALE GENOMIC DNA]</scope>
    <source>
        <strain evidence="2">cv. IRGC 101232</strain>
    </source>
</reference>
<accession>J3L4H0</accession>
<proteinExistence type="predicted"/>
<name>J3L4H0_ORYBR</name>
<dbReference type="EnsemblPlants" id="OB01G41260.1">
    <property type="protein sequence ID" value="OB01G41260.1"/>
    <property type="gene ID" value="OB01G41260"/>
</dbReference>
<feature type="compositionally biased region" description="Low complexity" evidence="1">
    <location>
        <begin position="35"/>
        <end position="49"/>
    </location>
</feature>
<reference evidence="2" key="2">
    <citation type="submission" date="2013-04" db="UniProtKB">
        <authorList>
            <consortium name="EnsemblPlants"/>
        </authorList>
    </citation>
    <scope>IDENTIFICATION</scope>
</reference>